<accession>A0A239DWA5</accession>
<keyword evidence="1" id="KW-1133">Transmembrane helix</keyword>
<protein>
    <recommendedName>
        <fullName evidence="4">DUF4112 domain-containing protein</fullName>
    </recommendedName>
</protein>
<dbReference type="EMBL" id="FZOQ01000005">
    <property type="protein sequence ID" value="SNS36760.1"/>
    <property type="molecule type" value="Genomic_DNA"/>
</dbReference>
<dbReference type="Pfam" id="PF13430">
    <property type="entry name" value="DUF4112"/>
    <property type="match status" value="1"/>
</dbReference>
<evidence type="ECO:0008006" key="4">
    <source>
        <dbReference type="Google" id="ProtNLM"/>
    </source>
</evidence>
<evidence type="ECO:0000256" key="1">
    <source>
        <dbReference type="SAM" id="Phobius"/>
    </source>
</evidence>
<dbReference type="InterPro" id="IPR025187">
    <property type="entry name" value="DUF4112"/>
</dbReference>
<evidence type="ECO:0000313" key="3">
    <source>
        <dbReference type="Proteomes" id="UP000198432"/>
    </source>
</evidence>
<dbReference type="RefSeq" id="WP_245842368.1">
    <property type="nucleotide sequence ID" value="NZ_FZOQ01000005.1"/>
</dbReference>
<reference evidence="3" key="1">
    <citation type="submission" date="2017-06" db="EMBL/GenBank/DDBJ databases">
        <authorList>
            <person name="Varghese N."/>
            <person name="Submissions S."/>
        </authorList>
    </citation>
    <scope>NUCLEOTIDE SEQUENCE [LARGE SCALE GENOMIC DNA]</scope>
    <source>
        <strain evidence="3">NKM1</strain>
    </source>
</reference>
<evidence type="ECO:0000313" key="2">
    <source>
        <dbReference type="EMBL" id="SNS36760.1"/>
    </source>
</evidence>
<dbReference type="Proteomes" id="UP000198432">
    <property type="component" value="Unassembled WGS sequence"/>
</dbReference>
<proteinExistence type="predicted"/>
<keyword evidence="1" id="KW-0812">Transmembrane</keyword>
<dbReference type="AlphaFoldDB" id="A0A239DWA5"/>
<feature type="transmembrane region" description="Helical" evidence="1">
    <location>
        <begin position="42"/>
        <end position="62"/>
    </location>
</feature>
<organism evidence="2 3">
    <name type="scientific">Pontibacter ummariensis</name>
    <dbReference type="NCBI Taxonomy" id="1610492"/>
    <lineage>
        <taxon>Bacteria</taxon>
        <taxon>Pseudomonadati</taxon>
        <taxon>Bacteroidota</taxon>
        <taxon>Cytophagia</taxon>
        <taxon>Cytophagales</taxon>
        <taxon>Hymenobacteraceae</taxon>
        <taxon>Pontibacter</taxon>
    </lineage>
</organism>
<sequence length="73" mass="8576">MFGSIPILGNIFDFFFKANERNVRLMRRYYEEGRYQGSGKNIVVGVLIGVVVLFILLLWGIWELAEWLYALIF</sequence>
<keyword evidence="3" id="KW-1185">Reference proteome</keyword>
<keyword evidence="1" id="KW-0472">Membrane</keyword>
<name>A0A239DWA5_9BACT</name>
<gene>
    <name evidence="2" type="ORF">SAMN06296052_105160</name>
</gene>